<dbReference type="RefSeq" id="WP_116604909.1">
    <property type="nucleotide sequence ID" value="NZ_JAVDXT010000001.1"/>
</dbReference>
<reference evidence="1 2" key="1">
    <citation type="submission" date="2023-07" db="EMBL/GenBank/DDBJ databases">
        <title>Sorghum-associated microbial communities from plants grown in Nebraska, USA.</title>
        <authorList>
            <person name="Schachtman D."/>
        </authorList>
    </citation>
    <scope>NUCLEOTIDE SEQUENCE [LARGE SCALE GENOMIC DNA]</scope>
    <source>
        <strain evidence="1 2">BE313</strain>
    </source>
</reference>
<evidence type="ECO:0000313" key="2">
    <source>
        <dbReference type="Proteomes" id="UP001180487"/>
    </source>
</evidence>
<accession>A0ABU2C3R8</accession>
<dbReference type="Proteomes" id="UP001180487">
    <property type="component" value="Unassembled WGS sequence"/>
</dbReference>
<proteinExistence type="predicted"/>
<organism evidence="1 2">
    <name type="scientific">Rhodoferax ferrireducens</name>
    <dbReference type="NCBI Taxonomy" id="192843"/>
    <lineage>
        <taxon>Bacteria</taxon>
        <taxon>Pseudomonadati</taxon>
        <taxon>Pseudomonadota</taxon>
        <taxon>Betaproteobacteria</taxon>
        <taxon>Burkholderiales</taxon>
        <taxon>Comamonadaceae</taxon>
        <taxon>Rhodoferax</taxon>
    </lineage>
</organism>
<dbReference type="EMBL" id="JAVDXT010000001">
    <property type="protein sequence ID" value="MDR7375949.1"/>
    <property type="molecule type" value="Genomic_DNA"/>
</dbReference>
<gene>
    <name evidence="1" type="ORF">J2X19_000607</name>
</gene>
<name>A0ABU2C3R8_9BURK</name>
<sequence length="155" mass="16664">MQTTRSLDALTATAQAHGAAAALQYLNAGVPHRFSAMYRLEGDILRNLLLHDKSGEIRPAYLAEVPLDSSFCQFVLRDGVFKTSDSAADSRLDGHPYQGVMVCYHGVPWQTASGEIGGTLCHFDLLPLGLSDAEFALLQQAAQLLPAYLQADSAA</sequence>
<evidence type="ECO:0008006" key="3">
    <source>
        <dbReference type="Google" id="ProtNLM"/>
    </source>
</evidence>
<dbReference type="SUPFAM" id="SSF55781">
    <property type="entry name" value="GAF domain-like"/>
    <property type="match status" value="1"/>
</dbReference>
<protein>
    <recommendedName>
        <fullName evidence="3">GAF domain-containing protein</fullName>
    </recommendedName>
</protein>
<keyword evidence="2" id="KW-1185">Reference proteome</keyword>
<comment type="caution">
    <text evidence="1">The sequence shown here is derived from an EMBL/GenBank/DDBJ whole genome shotgun (WGS) entry which is preliminary data.</text>
</comment>
<evidence type="ECO:0000313" key="1">
    <source>
        <dbReference type="EMBL" id="MDR7375949.1"/>
    </source>
</evidence>